<dbReference type="AlphaFoldDB" id="A0A1H3M7M4"/>
<evidence type="ECO:0008006" key="4">
    <source>
        <dbReference type="Google" id="ProtNLM"/>
    </source>
</evidence>
<gene>
    <name evidence="2" type="ORF">SAMN05444486_103416</name>
</gene>
<proteinExistence type="predicted"/>
<evidence type="ECO:0000313" key="2">
    <source>
        <dbReference type="EMBL" id="SDY72248.1"/>
    </source>
</evidence>
<organism evidence="2 3">
    <name type="scientific">Lentibacter algarum</name>
    <dbReference type="NCBI Taxonomy" id="576131"/>
    <lineage>
        <taxon>Bacteria</taxon>
        <taxon>Pseudomonadati</taxon>
        <taxon>Pseudomonadota</taxon>
        <taxon>Alphaproteobacteria</taxon>
        <taxon>Rhodobacterales</taxon>
        <taxon>Roseobacteraceae</taxon>
        <taxon>Lentibacter</taxon>
    </lineage>
</organism>
<dbReference type="STRING" id="576131.SAMN05444486_103416"/>
<keyword evidence="1" id="KW-0472">Membrane</keyword>
<dbReference type="OrthoDB" id="7875801at2"/>
<feature type="transmembrane region" description="Helical" evidence="1">
    <location>
        <begin position="33"/>
        <end position="50"/>
    </location>
</feature>
<dbReference type="RefSeq" id="WP_089892775.1">
    <property type="nucleotide sequence ID" value="NZ_CALJFH010000037.1"/>
</dbReference>
<evidence type="ECO:0000313" key="3">
    <source>
        <dbReference type="Proteomes" id="UP000199026"/>
    </source>
</evidence>
<dbReference type="EMBL" id="FNPR01000003">
    <property type="protein sequence ID" value="SDY72248.1"/>
    <property type="molecule type" value="Genomic_DNA"/>
</dbReference>
<dbReference type="Proteomes" id="UP000199026">
    <property type="component" value="Unassembled WGS sequence"/>
</dbReference>
<sequence>MDYDLYLVIGLVIAVFSVPAVVSALSDNRTPRAAAIVLIISGGLVAWAAASKPAGYTLDQIPNVIINVVARYLG</sequence>
<feature type="transmembrane region" description="Helical" evidence="1">
    <location>
        <begin position="6"/>
        <end position="26"/>
    </location>
</feature>
<name>A0A1H3M7M4_9RHOB</name>
<keyword evidence="1" id="KW-1133">Transmembrane helix</keyword>
<accession>A0A1H3M7M4</accession>
<dbReference type="GeneID" id="78125363"/>
<keyword evidence="1" id="KW-0812">Transmembrane</keyword>
<protein>
    <recommendedName>
        <fullName evidence="4">50S ribosomal protein L35</fullName>
    </recommendedName>
</protein>
<evidence type="ECO:0000256" key="1">
    <source>
        <dbReference type="SAM" id="Phobius"/>
    </source>
</evidence>
<keyword evidence="3" id="KW-1185">Reference proteome</keyword>
<reference evidence="2 3" key="1">
    <citation type="submission" date="2016-10" db="EMBL/GenBank/DDBJ databases">
        <authorList>
            <person name="de Groot N.N."/>
        </authorList>
    </citation>
    <scope>NUCLEOTIDE SEQUENCE [LARGE SCALE GENOMIC DNA]</scope>
    <source>
        <strain evidence="2 3">DSM 24677</strain>
    </source>
</reference>